<dbReference type="SUPFAM" id="SSF55347">
    <property type="entry name" value="Glyceraldehyde-3-phosphate dehydrogenase-like, C-terminal domain"/>
    <property type="match status" value="1"/>
</dbReference>
<reference evidence="2" key="1">
    <citation type="submission" date="2020-10" db="EMBL/GenBank/DDBJ databases">
        <authorList>
            <person name="Gilroy R."/>
        </authorList>
    </citation>
    <scope>NUCLEOTIDE SEQUENCE</scope>
    <source>
        <strain evidence="2">CHK199-13235</strain>
    </source>
</reference>
<dbReference type="Proteomes" id="UP000824002">
    <property type="component" value="Unassembled WGS sequence"/>
</dbReference>
<dbReference type="SUPFAM" id="SSF51735">
    <property type="entry name" value="NAD(P)-binding Rossmann-fold domains"/>
    <property type="match status" value="1"/>
</dbReference>
<dbReference type="Gene3D" id="3.30.360.10">
    <property type="entry name" value="Dihydrodipicolinate Reductase, domain 2"/>
    <property type="match status" value="1"/>
</dbReference>
<protein>
    <submittedName>
        <fullName evidence="2">Gfo/Idh/MocA family oxidoreductase</fullName>
    </submittedName>
</protein>
<dbReference type="AlphaFoldDB" id="A0A9D1FNH4"/>
<dbReference type="InterPro" id="IPR055170">
    <property type="entry name" value="GFO_IDH_MocA-like_dom"/>
</dbReference>
<gene>
    <name evidence="2" type="ORF">IAB51_08235</name>
</gene>
<dbReference type="Gene3D" id="3.40.50.720">
    <property type="entry name" value="NAD(P)-binding Rossmann-like Domain"/>
    <property type="match status" value="1"/>
</dbReference>
<organism evidence="2 3">
    <name type="scientific">Candidatus Merdivicinus excrementipullorum</name>
    <dbReference type="NCBI Taxonomy" id="2840867"/>
    <lineage>
        <taxon>Bacteria</taxon>
        <taxon>Bacillati</taxon>
        <taxon>Bacillota</taxon>
        <taxon>Clostridia</taxon>
        <taxon>Eubacteriales</taxon>
        <taxon>Oscillospiraceae</taxon>
        <taxon>Oscillospiraceae incertae sedis</taxon>
        <taxon>Candidatus Merdivicinus</taxon>
    </lineage>
</organism>
<accession>A0A9D1FNH4</accession>
<name>A0A9D1FNH4_9FIRM</name>
<feature type="domain" description="GFO/IDH/MocA-like oxidoreductase" evidence="1">
    <location>
        <begin position="125"/>
        <end position="226"/>
    </location>
</feature>
<dbReference type="InterPro" id="IPR036291">
    <property type="entry name" value="NAD(P)-bd_dom_sf"/>
</dbReference>
<evidence type="ECO:0000313" key="3">
    <source>
        <dbReference type="Proteomes" id="UP000824002"/>
    </source>
</evidence>
<proteinExistence type="predicted"/>
<evidence type="ECO:0000259" key="1">
    <source>
        <dbReference type="Pfam" id="PF22725"/>
    </source>
</evidence>
<comment type="caution">
    <text evidence="2">The sequence shown here is derived from an EMBL/GenBank/DDBJ whole genome shotgun (WGS) entry which is preliminary data.</text>
</comment>
<reference evidence="2" key="2">
    <citation type="journal article" date="2021" name="PeerJ">
        <title>Extensive microbial diversity within the chicken gut microbiome revealed by metagenomics and culture.</title>
        <authorList>
            <person name="Gilroy R."/>
            <person name="Ravi A."/>
            <person name="Getino M."/>
            <person name="Pursley I."/>
            <person name="Horton D.L."/>
            <person name="Alikhan N.F."/>
            <person name="Baker D."/>
            <person name="Gharbi K."/>
            <person name="Hall N."/>
            <person name="Watson M."/>
            <person name="Adriaenssens E.M."/>
            <person name="Foster-Nyarko E."/>
            <person name="Jarju S."/>
            <person name="Secka A."/>
            <person name="Antonio M."/>
            <person name="Oren A."/>
            <person name="Chaudhuri R.R."/>
            <person name="La Ragione R."/>
            <person name="Hildebrand F."/>
            <person name="Pallen M.J."/>
        </authorList>
    </citation>
    <scope>NUCLEOTIDE SEQUENCE</scope>
    <source>
        <strain evidence="2">CHK199-13235</strain>
    </source>
</reference>
<dbReference type="Pfam" id="PF22725">
    <property type="entry name" value="GFO_IDH_MocA_C3"/>
    <property type="match status" value="1"/>
</dbReference>
<dbReference type="EMBL" id="DVJP01000054">
    <property type="protein sequence ID" value="HIS76782.1"/>
    <property type="molecule type" value="Genomic_DNA"/>
</dbReference>
<sequence>MRILFVGSDQAQPLSCFSQHQFAYAFWNGYEESSAPENCRKDFPSLEEAVCRFQPHLAVIGVPNYRKNRKEYEELLMRRKIPLLIQKFRLKSFEDFEEIRQIQQETGARVYVGEFYRLNPLAAIVRSLLQKGRTGPLEYIRWESGINGEICPWESAYDQLAIHDLAFHHISVMQSLFGLDVRSVYARSCSPRKGSPAKGTLASAILEMRNGALIDYTVDWHCSLQQTDFFGTARLEGVSGGIEIQHGKVFFQKWGEEKQEIPLASPAYATGLEQTAAYLLGETSQSPVTLEEFSPVMEILKAMTRSAHTGNVIYLEEEETL</sequence>
<evidence type="ECO:0000313" key="2">
    <source>
        <dbReference type="EMBL" id="HIS76782.1"/>
    </source>
</evidence>